<accession>A0A081AB21</accession>
<keyword evidence="1" id="KW-0812">Transmembrane</keyword>
<keyword evidence="1" id="KW-0472">Membrane</keyword>
<comment type="caution">
    <text evidence="2">The sequence shown here is derived from an EMBL/GenBank/DDBJ whole genome shotgun (WGS) entry which is preliminary data.</text>
</comment>
<sequence length="555" mass="61076">MMPLVSPPRTASAPSYRAPDSYSSSHNLYQAIPDFTALHADPQRRQHFEEELAPLPPYRPGRRVTVLRQPRGCNLVQPCILVGQITRMVLFNGCSAVLSVVAALIVWVMAALSVVMMPLCGCGVSVFNGLLHTVFYLCCTDAFIYNALAASAADCIDMDLAEWGIDASGELHPLLPIRVPPPTAGAREQMFEPCPRFERSLGSASPRSVLATAYFGCFKLIIGAGQVISVVLVLGVLGFLIGDKRVPIHLETFTAQHPFAVYTTAFGFLLIALALLHGMTRVSKVVTRFFCCEATIEREERTQVLGPSNAIDGQTNTEGSKDRCVLQRQQFSTTSSRVRVVLLQVPDLLPLSVQDVLEGAQELDSGDVLEVQQGDRTEPSGAGSKPLRVRVVHGLAPQRNVSKRKLRQLRKETKNELRVAPCGHNYCQPCLLRMCRLALGDRALVPLRCCKKELPDDYVREALDKDDDFAKYQQLVREKDWKVSDLQSDAEYTATVKAMGAKQCPGCGIGVQRDFGCVHMACPNGHQFCYTCLQLWGSCNCPLIPEAELREILGE</sequence>
<dbReference type="Proteomes" id="UP000028582">
    <property type="component" value="Unassembled WGS sequence"/>
</dbReference>
<feature type="transmembrane region" description="Helical" evidence="1">
    <location>
        <begin position="259"/>
        <end position="279"/>
    </location>
</feature>
<dbReference type="EMBL" id="ANJA01001600">
    <property type="protein sequence ID" value="ETO76082.1"/>
    <property type="molecule type" value="Genomic_DNA"/>
</dbReference>
<dbReference type="CDD" id="cd20336">
    <property type="entry name" value="Rcat_RBR"/>
    <property type="match status" value="1"/>
</dbReference>
<feature type="transmembrane region" description="Helical" evidence="1">
    <location>
        <begin position="116"/>
        <end position="138"/>
    </location>
</feature>
<proteinExistence type="predicted"/>
<feature type="transmembrane region" description="Helical" evidence="1">
    <location>
        <begin position="89"/>
        <end position="110"/>
    </location>
</feature>
<keyword evidence="1" id="KW-1133">Transmembrane helix</keyword>
<name>A0A081AB21_PHYNI</name>
<gene>
    <name evidence="2" type="ORF">F444_08474</name>
</gene>
<dbReference type="AlphaFoldDB" id="A0A081AB21"/>
<feature type="transmembrane region" description="Helical" evidence="1">
    <location>
        <begin position="209"/>
        <end position="239"/>
    </location>
</feature>
<evidence type="ECO:0000313" key="2">
    <source>
        <dbReference type="EMBL" id="ETO76082.1"/>
    </source>
</evidence>
<reference evidence="2 3" key="1">
    <citation type="submission" date="2013-11" db="EMBL/GenBank/DDBJ databases">
        <title>The Genome Sequence of Phytophthora parasitica P1976.</title>
        <authorList>
            <consortium name="The Broad Institute Genomics Platform"/>
            <person name="Russ C."/>
            <person name="Tyler B."/>
            <person name="Panabieres F."/>
            <person name="Shan W."/>
            <person name="Tripathy S."/>
            <person name="Grunwald N."/>
            <person name="Machado M."/>
            <person name="Johnson C.S."/>
            <person name="Walker B."/>
            <person name="Young S."/>
            <person name="Zeng Q."/>
            <person name="Gargeya S."/>
            <person name="Fitzgerald M."/>
            <person name="Haas B."/>
            <person name="Abouelleil A."/>
            <person name="Allen A.W."/>
            <person name="Alvarado L."/>
            <person name="Arachchi H.M."/>
            <person name="Berlin A.M."/>
            <person name="Chapman S.B."/>
            <person name="Gainer-Dewar J."/>
            <person name="Goldberg J."/>
            <person name="Griggs A."/>
            <person name="Gujja S."/>
            <person name="Hansen M."/>
            <person name="Howarth C."/>
            <person name="Imamovic A."/>
            <person name="Ireland A."/>
            <person name="Larimer J."/>
            <person name="McCowan C."/>
            <person name="Murphy C."/>
            <person name="Pearson M."/>
            <person name="Poon T.W."/>
            <person name="Priest M."/>
            <person name="Roberts A."/>
            <person name="Saif S."/>
            <person name="Shea T."/>
            <person name="Sisk P."/>
            <person name="Sykes S."/>
            <person name="Wortman J."/>
            <person name="Nusbaum C."/>
            <person name="Birren B."/>
        </authorList>
    </citation>
    <scope>NUCLEOTIDE SEQUENCE [LARGE SCALE GENOMIC DNA]</scope>
    <source>
        <strain evidence="2 3">P1976</strain>
    </source>
</reference>
<organism evidence="2 3">
    <name type="scientific">Phytophthora nicotianae P1976</name>
    <dbReference type="NCBI Taxonomy" id="1317066"/>
    <lineage>
        <taxon>Eukaryota</taxon>
        <taxon>Sar</taxon>
        <taxon>Stramenopiles</taxon>
        <taxon>Oomycota</taxon>
        <taxon>Peronosporomycetes</taxon>
        <taxon>Peronosporales</taxon>
        <taxon>Peronosporaceae</taxon>
        <taxon>Phytophthora</taxon>
    </lineage>
</organism>
<evidence type="ECO:0000313" key="3">
    <source>
        <dbReference type="Proteomes" id="UP000028582"/>
    </source>
</evidence>
<evidence type="ECO:0008006" key="4">
    <source>
        <dbReference type="Google" id="ProtNLM"/>
    </source>
</evidence>
<protein>
    <recommendedName>
        <fullName evidence="4">RING-type domain-containing protein</fullName>
    </recommendedName>
</protein>
<evidence type="ECO:0000256" key="1">
    <source>
        <dbReference type="SAM" id="Phobius"/>
    </source>
</evidence>
<dbReference type="Gene3D" id="1.20.120.1750">
    <property type="match status" value="1"/>
</dbReference>
<dbReference type="SUPFAM" id="SSF57850">
    <property type="entry name" value="RING/U-box"/>
    <property type="match status" value="2"/>
</dbReference>
<dbReference type="OrthoDB" id="442087at2759"/>